<accession>Q03TB4</accession>
<dbReference type="AlphaFoldDB" id="Q03TB4"/>
<dbReference type="HOGENOM" id="CLU_071117_1_1_9"/>
<evidence type="ECO:0000313" key="2">
    <source>
        <dbReference type="EMBL" id="ABJ63558.1"/>
    </source>
</evidence>
<feature type="transmembrane region" description="Helical" evidence="1">
    <location>
        <begin position="83"/>
        <end position="101"/>
    </location>
</feature>
<dbReference type="KEGG" id="lbr:LVIS_0396"/>
<gene>
    <name evidence="2" type="ordered locus">LVIS_0396</name>
</gene>
<feature type="transmembrane region" description="Helical" evidence="1">
    <location>
        <begin position="55"/>
        <end position="77"/>
    </location>
</feature>
<organism evidence="2 3">
    <name type="scientific">Levilactobacillus brevis (strain ATCC 367 / BCRC 12310 / CIP 105137 / JCM 1170 / LMG 11437 / NCIMB 947 / NCTC 947)</name>
    <name type="common">Lactobacillus brevis</name>
    <dbReference type="NCBI Taxonomy" id="387344"/>
    <lineage>
        <taxon>Bacteria</taxon>
        <taxon>Bacillati</taxon>
        <taxon>Bacillota</taxon>
        <taxon>Bacilli</taxon>
        <taxon>Lactobacillales</taxon>
        <taxon>Lactobacillaceae</taxon>
        <taxon>Levilactobacillus</taxon>
    </lineage>
</organism>
<dbReference type="EMBL" id="CP000416">
    <property type="protein sequence ID" value="ABJ63558.1"/>
    <property type="molecule type" value="Genomic_DNA"/>
</dbReference>
<dbReference type="Pfam" id="PF03596">
    <property type="entry name" value="Cad"/>
    <property type="match status" value="1"/>
</dbReference>
<feature type="transmembrane region" description="Helical" evidence="1">
    <location>
        <begin position="22"/>
        <end position="43"/>
    </location>
</feature>
<keyword evidence="1" id="KW-0812">Transmembrane</keyword>
<dbReference type="InterPro" id="IPR004676">
    <property type="entry name" value="Cd-R_transporter"/>
</dbReference>
<keyword evidence="1" id="KW-1133">Transmembrane helix</keyword>
<feature type="transmembrane region" description="Helical" evidence="1">
    <location>
        <begin position="187"/>
        <end position="205"/>
    </location>
</feature>
<dbReference type="PATRIC" id="fig|387344.15.peg.392"/>
<dbReference type="STRING" id="387344.LVIS_0396"/>
<protein>
    <submittedName>
        <fullName evidence="2">Predicted permease, cadmium resistance protein</fullName>
    </submittedName>
</protein>
<dbReference type="RefSeq" id="WP_011667185.1">
    <property type="nucleotide sequence ID" value="NC_008497.1"/>
</dbReference>
<dbReference type="Proteomes" id="UP000001652">
    <property type="component" value="Chromosome"/>
</dbReference>
<keyword evidence="3" id="KW-1185">Reference proteome</keyword>
<reference evidence="2 3" key="1">
    <citation type="journal article" date="2006" name="Proc. Natl. Acad. Sci. U.S.A.">
        <title>Comparative genomics of the lactic acid bacteria.</title>
        <authorList>
            <person name="Makarova K."/>
            <person name="Slesarev A."/>
            <person name="Wolf Y."/>
            <person name="Sorokin A."/>
            <person name="Mirkin B."/>
            <person name="Koonin E."/>
            <person name="Pavlov A."/>
            <person name="Pavlova N."/>
            <person name="Karamychev V."/>
            <person name="Polouchine N."/>
            <person name="Shakhova V."/>
            <person name="Grigoriev I."/>
            <person name="Lou Y."/>
            <person name="Rohksar D."/>
            <person name="Lucas S."/>
            <person name="Huang K."/>
            <person name="Goodstein D.M."/>
            <person name="Hawkins T."/>
            <person name="Plengvidhya V."/>
            <person name="Welker D."/>
            <person name="Hughes J."/>
            <person name="Goh Y."/>
            <person name="Benson A."/>
            <person name="Baldwin K."/>
            <person name="Lee J.H."/>
            <person name="Diaz-Muniz I."/>
            <person name="Dosti B."/>
            <person name="Smeianov V."/>
            <person name="Wechter W."/>
            <person name="Barabote R."/>
            <person name="Lorca G."/>
            <person name="Altermann E."/>
            <person name="Barrangou R."/>
            <person name="Ganesan B."/>
            <person name="Xie Y."/>
            <person name="Rawsthorne H."/>
            <person name="Tamir D."/>
            <person name="Parker C."/>
            <person name="Breidt F."/>
            <person name="Broadbent J."/>
            <person name="Hutkins R."/>
            <person name="O'Sullivan D."/>
            <person name="Steele J."/>
            <person name="Unlu G."/>
            <person name="Saier M."/>
            <person name="Klaenhammer T."/>
            <person name="Richardson P."/>
            <person name="Kozyavkin S."/>
            <person name="Weimer B."/>
            <person name="Mills D."/>
        </authorList>
    </citation>
    <scope>NUCLEOTIDE SEQUENCE [LARGE SCALE GENOMIC DNA]</scope>
    <source>
        <strain evidence="3">ATCC 367 / BCRC 12310 / CIP 105137 / JCM 1170 / LMG 11437 / NCIMB 947 / NCTC 947</strain>
    </source>
</reference>
<sequence>MNMITYVENNILEMTKHATTNLTGVTAYISTGLDYLVILMIIFSRVKPQDRWLVLIGDFIGTLILVGSSLALAFFLGFVPTPWVLGLLGLIPIYLGIKLGLQGDDDDVAAVERRVSQSRGLIASVVLITVATCGADNIGIYVPLFTTVATSQIPLILITFAGMVVVFWELGFRLATLPVIAGVLEKWGRHLTVVVYILLGGYILWDNGTIHQLLRWLWT</sequence>
<proteinExistence type="predicted"/>
<feature type="transmembrane region" description="Helical" evidence="1">
    <location>
        <begin position="121"/>
        <end position="141"/>
    </location>
</feature>
<evidence type="ECO:0000313" key="3">
    <source>
        <dbReference type="Proteomes" id="UP000001652"/>
    </source>
</evidence>
<name>Q03TB4_LEVBA</name>
<feature type="transmembrane region" description="Helical" evidence="1">
    <location>
        <begin position="153"/>
        <end position="175"/>
    </location>
</feature>
<keyword evidence="1" id="KW-0472">Membrane</keyword>
<dbReference type="eggNOG" id="COG4300">
    <property type="taxonomic scope" value="Bacteria"/>
</dbReference>
<evidence type="ECO:0000256" key="1">
    <source>
        <dbReference type="SAM" id="Phobius"/>
    </source>
</evidence>